<evidence type="ECO:0000256" key="1">
    <source>
        <dbReference type="ARBA" id="ARBA00005564"/>
    </source>
</evidence>
<sequence>MKRIDLLLIIALLQTLSVQSQSYHLLIGTYTNPDKSQGIYSYNINLKTCAFTQQSDAKGISNPSFLALTPDKKYVYSVSENGDASSANAFQFDSKTGKLTFLNTYLTKGADPCYIATTPDHVFTANYSGGSVSVFGRKADGSLTDALQIIQHVGKSVNAERQGEPHVHQIIVSPDKKYTLVNDLGTDKVTVYAYNPLAKTDILTPVDTLNVKPGSGPRHSVFTKDGKRLYLVHEIDGTVSVLGMKNGKLKLLQETTLDRKAGTVNGAADIHLSPDEKYLYATNRGSADDITCFAVAADGKLRFKQQIPTGGKMPRNFAITPDGQYVFVGHQTTDNIVIFKRNIQTGLLRNTRKQIKVGSPVCLLFY</sequence>
<dbReference type="SUPFAM" id="SSF51004">
    <property type="entry name" value="C-terminal (heme d1) domain of cytochrome cd1-nitrite reductase"/>
    <property type="match status" value="1"/>
</dbReference>
<dbReference type="AlphaFoldDB" id="E4T357"/>
<dbReference type="OrthoDB" id="9790815at2"/>
<dbReference type="Pfam" id="PF10282">
    <property type="entry name" value="Lactonase"/>
    <property type="match status" value="1"/>
</dbReference>
<gene>
    <name evidence="3" type="ordered locus">Palpr_1001</name>
</gene>
<keyword evidence="2" id="KW-0119">Carbohydrate metabolism</keyword>
<dbReference type="eggNOG" id="COG2706">
    <property type="taxonomic scope" value="Bacteria"/>
</dbReference>
<dbReference type="InterPro" id="IPR011048">
    <property type="entry name" value="Haem_d1_sf"/>
</dbReference>
<comment type="similarity">
    <text evidence="1">Belongs to the cycloisomerase 2 family.</text>
</comment>
<dbReference type="InterPro" id="IPR019405">
    <property type="entry name" value="Lactonase_7-beta_prop"/>
</dbReference>
<dbReference type="InterPro" id="IPR015943">
    <property type="entry name" value="WD40/YVTN_repeat-like_dom_sf"/>
</dbReference>
<dbReference type="STRING" id="694427.Palpr_1001"/>
<dbReference type="PANTHER" id="PTHR30344">
    <property type="entry name" value="6-PHOSPHOGLUCONOLACTONASE-RELATED"/>
    <property type="match status" value="1"/>
</dbReference>
<accession>E4T357</accession>
<keyword evidence="2" id="KW-0313">Glucose metabolism</keyword>
<dbReference type="GO" id="GO:0006006">
    <property type="term" value="P:glucose metabolic process"/>
    <property type="evidence" value="ECO:0007669"/>
    <property type="project" value="UniProtKB-KW"/>
</dbReference>
<organism evidence="3 4">
    <name type="scientific">Paludibacter propionicigenes (strain DSM 17365 / JCM 13257 / WB4)</name>
    <dbReference type="NCBI Taxonomy" id="694427"/>
    <lineage>
        <taxon>Bacteria</taxon>
        <taxon>Pseudomonadati</taxon>
        <taxon>Bacteroidota</taxon>
        <taxon>Bacteroidia</taxon>
        <taxon>Bacteroidales</taxon>
        <taxon>Paludibacteraceae</taxon>
        <taxon>Paludibacter</taxon>
    </lineage>
</organism>
<evidence type="ECO:0000313" key="3">
    <source>
        <dbReference type="EMBL" id="ADQ79151.1"/>
    </source>
</evidence>
<dbReference type="KEGG" id="ppn:Palpr_1001"/>
<dbReference type="HOGENOM" id="CLU_038716_3_0_10"/>
<dbReference type="EMBL" id="CP002345">
    <property type="protein sequence ID" value="ADQ79151.1"/>
    <property type="molecule type" value="Genomic_DNA"/>
</dbReference>
<dbReference type="GO" id="GO:0017057">
    <property type="term" value="F:6-phosphogluconolactonase activity"/>
    <property type="evidence" value="ECO:0007669"/>
    <property type="project" value="TreeGrafter"/>
</dbReference>
<dbReference type="InterPro" id="IPR050282">
    <property type="entry name" value="Cycloisomerase_2"/>
</dbReference>
<dbReference type="Gene3D" id="2.130.10.10">
    <property type="entry name" value="YVTN repeat-like/Quinoprotein amine dehydrogenase"/>
    <property type="match status" value="1"/>
</dbReference>
<name>E4T357_PALPW</name>
<reference evidence="3 4" key="2">
    <citation type="journal article" date="2011" name="Stand. Genomic Sci.">
        <title>Complete genome sequence of Paludibacter propionicigenes type strain (WB4).</title>
        <authorList>
            <person name="Gronow S."/>
            <person name="Munk C."/>
            <person name="Lapidus A."/>
            <person name="Nolan M."/>
            <person name="Lucas S."/>
            <person name="Hammon N."/>
            <person name="Deshpande S."/>
            <person name="Cheng J.F."/>
            <person name="Tapia R."/>
            <person name="Han C."/>
            <person name="Goodwin L."/>
            <person name="Pitluck S."/>
            <person name="Liolios K."/>
            <person name="Ivanova N."/>
            <person name="Mavromatis K."/>
            <person name="Mikhailova N."/>
            <person name="Pati A."/>
            <person name="Chen A."/>
            <person name="Palaniappan K."/>
            <person name="Land M."/>
            <person name="Hauser L."/>
            <person name="Chang Y.J."/>
            <person name="Jeffries C.D."/>
            <person name="Brambilla E."/>
            <person name="Rohde M."/>
            <person name="Goker M."/>
            <person name="Detter J.C."/>
            <person name="Woyke T."/>
            <person name="Bristow J."/>
            <person name="Eisen J.A."/>
            <person name="Markowitz V."/>
            <person name="Hugenholtz P."/>
            <person name="Kyrpides N.C."/>
            <person name="Klenk H.P."/>
        </authorList>
    </citation>
    <scope>NUCLEOTIDE SEQUENCE [LARGE SCALE GENOMIC DNA]</scope>
    <source>
        <strain evidence="4">DSM 17365 / JCM 13257 / WB4</strain>
    </source>
</reference>
<reference key="1">
    <citation type="submission" date="2010-11" db="EMBL/GenBank/DDBJ databases">
        <title>The complete genome of Paludibacter propionicigenes DSM 17365.</title>
        <authorList>
            <consortium name="US DOE Joint Genome Institute (JGI-PGF)"/>
            <person name="Lucas S."/>
            <person name="Copeland A."/>
            <person name="Lapidus A."/>
            <person name="Bruce D."/>
            <person name="Goodwin L."/>
            <person name="Pitluck S."/>
            <person name="Kyrpides N."/>
            <person name="Mavromatis K."/>
            <person name="Ivanova N."/>
            <person name="Munk A.C."/>
            <person name="Brettin T."/>
            <person name="Detter J.C."/>
            <person name="Han C."/>
            <person name="Tapia R."/>
            <person name="Land M."/>
            <person name="Hauser L."/>
            <person name="Markowitz V."/>
            <person name="Cheng J.-F."/>
            <person name="Hugenholtz P."/>
            <person name="Woyke T."/>
            <person name="Wu D."/>
            <person name="Gronow S."/>
            <person name="Wellnitz S."/>
            <person name="Brambilla E."/>
            <person name="Klenk H.-P."/>
            <person name="Eisen J.A."/>
        </authorList>
    </citation>
    <scope>NUCLEOTIDE SEQUENCE</scope>
    <source>
        <strain>WB4</strain>
    </source>
</reference>
<dbReference type="Proteomes" id="UP000008718">
    <property type="component" value="Chromosome"/>
</dbReference>
<evidence type="ECO:0000313" key="4">
    <source>
        <dbReference type="Proteomes" id="UP000008718"/>
    </source>
</evidence>
<dbReference type="FunFam" id="2.130.10.10:FF:000306">
    <property type="entry name" value="3-carboxymuconate cyclase"/>
    <property type="match status" value="1"/>
</dbReference>
<dbReference type="RefSeq" id="WP_013444520.1">
    <property type="nucleotide sequence ID" value="NC_014734.1"/>
</dbReference>
<dbReference type="PANTHER" id="PTHR30344:SF1">
    <property type="entry name" value="6-PHOSPHOGLUCONOLACTONASE"/>
    <property type="match status" value="1"/>
</dbReference>
<protein>
    <submittedName>
        <fullName evidence="3">3-carboxymuconate cyclase-like protein</fullName>
    </submittedName>
</protein>
<keyword evidence="4" id="KW-1185">Reference proteome</keyword>
<evidence type="ECO:0000256" key="2">
    <source>
        <dbReference type="ARBA" id="ARBA00022526"/>
    </source>
</evidence>
<proteinExistence type="inferred from homology"/>